<gene>
    <name evidence="1" type="ORF">GSCOC_T00035111001</name>
</gene>
<evidence type="ECO:0000313" key="1">
    <source>
        <dbReference type="EMBL" id="CDP11845.1"/>
    </source>
</evidence>
<name>A0A068UTH6_COFCA</name>
<dbReference type="Pfam" id="PF14223">
    <property type="entry name" value="Retrotran_gag_2"/>
    <property type="match status" value="1"/>
</dbReference>
<protein>
    <recommendedName>
        <fullName evidence="3">Retrotransposon gag domain-containing protein</fullName>
    </recommendedName>
</protein>
<dbReference type="PANTHER" id="PTHR47481">
    <property type="match status" value="1"/>
</dbReference>
<dbReference type="InParanoid" id="A0A068UTH6"/>
<dbReference type="EMBL" id="HG739144">
    <property type="protein sequence ID" value="CDP11845.1"/>
    <property type="molecule type" value="Genomic_DNA"/>
</dbReference>
<dbReference type="Proteomes" id="UP000295252">
    <property type="component" value="Chromosome VII"/>
</dbReference>
<reference evidence="2" key="1">
    <citation type="journal article" date="2014" name="Science">
        <title>The coffee genome provides insight into the convergent evolution of caffeine biosynthesis.</title>
        <authorList>
            <person name="Denoeud F."/>
            <person name="Carretero-Paulet L."/>
            <person name="Dereeper A."/>
            <person name="Droc G."/>
            <person name="Guyot R."/>
            <person name="Pietrella M."/>
            <person name="Zheng C."/>
            <person name="Alberti A."/>
            <person name="Anthony F."/>
            <person name="Aprea G."/>
            <person name="Aury J.M."/>
            <person name="Bento P."/>
            <person name="Bernard M."/>
            <person name="Bocs S."/>
            <person name="Campa C."/>
            <person name="Cenci A."/>
            <person name="Combes M.C."/>
            <person name="Crouzillat D."/>
            <person name="Da Silva C."/>
            <person name="Daddiego L."/>
            <person name="De Bellis F."/>
            <person name="Dussert S."/>
            <person name="Garsmeur O."/>
            <person name="Gayraud T."/>
            <person name="Guignon V."/>
            <person name="Jahn K."/>
            <person name="Jamilloux V."/>
            <person name="Joet T."/>
            <person name="Labadie K."/>
            <person name="Lan T."/>
            <person name="Leclercq J."/>
            <person name="Lepelley M."/>
            <person name="Leroy T."/>
            <person name="Li L.T."/>
            <person name="Librado P."/>
            <person name="Lopez L."/>
            <person name="Munoz A."/>
            <person name="Noel B."/>
            <person name="Pallavicini A."/>
            <person name="Perrotta G."/>
            <person name="Poncet V."/>
            <person name="Pot D."/>
            <person name="Priyono X."/>
            <person name="Rigoreau M."/>
            <person name="Rouard M."/>
            <person name="Rozas J."/>
            <person name="Tranchant-Dubreuil C."/>
            <person name="VanBuren R."/>
            <person name="Zhang Q."/>
            <person name="Andrade A.C."/>
            <person name="Argout X."/>
            <person name="Bertrand B."/>
            <person name="de Kochko A."/>
            <person name="Graziosi G."/>
            <person name="Henry R.J."/>
            <person name="Jayarama X."/>
            <person name="Ming R."/>
            <person name="Nagai C."/>
            <person name="Rounsley S."/>
            <person name="Sankoff D."/>
            <person name="Giuliano G."/>
            <person name="Albert V.A."/>
            <person name="Wincker P."/>
            <person name="Lashermes P."/>
        </authorList>
    </citation>
    <scope>NUCLEOTIDE SEQUENCE [LARGE SCALE GENOMIC DNA]</scope>
    <source>
        <strain evidence="2">cv. DH200-94</strain>
    </source>
</reference>
<keyword evidence="2" id="KW-1185">Reference proteome</keyword>
<dbReference type="STRING" id="49390.A0A068UTH6"/>
<organism evidence="1 2">
    <name type="scientific">Coffea canephora</name>
    <name type="common">Robusta coffee</name>
    <dbReference type="NCBI Taxonomy" id="49390"/>
    <lineage>
        <taxon>Eukaryota</taxon>
        <taxon>Viridiplantae</taxon>
        <taxon>Streptophyta</taxon>
        <taxon>Embryophyta</taxon>
        <taxon>Tracheophyta</taxon>
        <taxon>Spermatophyta</taxon>
        <taxon>Magnoliopsida</taxon>
        <taxon>eudicotyledons</taxon>
        <taxon>Gunneridae</taxon>
        <taxon>Pentapetalae</taxon>
        <taxon>asterids</taxon>
        <taxon>lamiids</taxon>
        <taxon>Gentianales</taxon>
        <taxon>Rubiaceae</taxon>
        <taxon>Ixoroideae</taxon>
        <taxon>Gardenieae complex</taxon>
        <taxon>Bertiereae - Coffeeae clade</taxon>
        <taxon>Coffeeae</taxon>
        <taxon>Coffea</taxon>
    </lineage>
</organism>
<dbReference type="PANTHER" id="PTHR47481:SF36">
    <property type="entry name" value="CCHC-TYPE DOMAIN-CONTAINING PROTEIN"/>
    <property type="match status" value="1"/>
</dbReference>
<proteinExistence type="predicted"/>
<sequence>MESYLVGEDMWDVVGGDKTKPPESNEQNAEAIKKWRSLNGKAEFALKRSNSRGLFEYIIKGKSAKEIWETLNQLYNKKDVNRLQMLKNELANATQGELSISQFFVKIKNLCSEISLLNPDEPISEARLKRHIVRGLKLDTLLLLHLFKDGHSNHLWKSWRTNNGIEFTSNDFFLSVDNLE</sequence>
<dbReference type="PhylomeDB" id="A0A068UTH6"/>
<accession>A0A068UTH6</accession>
<dbReference type="AlphaFoldDB" id="A0A068UTH6"/>
<evidence type="ECO:0000313" key="2">
    <source>
        <dbReference type="Proteomes" id="UP000295252"/>
    </source>
</evidence>
<dbReference type="OMA" id="WRHINAK"/>
<dbReference type="OrthoDB" id="1300516at2759"/>
<dbReference type="Gramene" id="CDP11845">
    <property type="protein sequence ID" value="CDP11845"/>
    <property type="gene ID" value="GSCOC_T00035111001"/>
</dbReference>
<evidence type="ECO:0008006" key="3">
    <source>
        <dbReference type="Google" id="ProtNLM"/>
    </source>
</evidence>